<name>A0A0M2UVG5_9BACT</name>
<organism evidence="1 2">
    <name type="scientific">Candidatus Brocadia fulgida</name>
    <dbReference type="NCBI Taxonomy" id="380242"/>
    <lineage>
        <taxon>Bacteria</taxon>
        <taxon>Pseudomonadati</taxon>
        <taxon>Planctomycetota</taxon>
        <taxon>Candidatus Brocadiia</taxon>
        <taxon>Candidatus Brocadiales</taxon>
        <taxon>Candidatus Brocadiaceae</taxon>
        <taxon>Candidatus Brocadia</taxon>
    </lineage>
</organism>
<proteinExistence type="predicted"/>
<dbReference type="EMBL" id="LAQJ01000177">
    <property type="protein sequence ID" value="KKO19570.1"/>
    <property type="molecule type" value="Genomic_DNA"/>
</dbReference>
<evidence type="ECO:0000313" key="1">
    <source>
        <dbReference type="EMBL" id="KKO19570.1"/>
    </source>
</evidence>
<gene>
    <name evidence="1" type="ORF">BROFUL_01714</name>
</gene>
<dbReference type="Proteomes" id="UP000034954">
    <property type="component" value="Unassembled WGS sequence"/>
</dbReference>
<dbReference type="AlphaFoldDB" id="A0A0M2UVG5"/>
<reference evidence="1 2" key="1">
    <citation type="journal article" date="2013" name="BMC Microbiol.">
        <title>Identification of the type II cytochrome c maturation pathway in anammox bacteria by comparative genomics.</title>
        <authorList>
            <person name="Ferousi C."/>
            <person name="Speth D.R."/>
            <person name="Reimann J."/>
            <person name="Op den Camp H.J."/>
            <person name="Allen J.W."/>
            <person name="Keltjens J.T."/>
            <person name="Jetten M.S."/>
        </authorList>
    </citation>
    <scope>NUCLEOTIDE SEQUENCE [LARGE SCALE GENOMIC DNA]</scope>
    <source>
        <strain evidence="1">RU1</strain>
    </source>
</reference>
<accession>A0A0M2UVG5</accession>
<protein>
    <submittedName>
        <fullName evidence="1">Transposase</fullName>
    </submittedName>
</protein>
<keyword evidence="2" id="KW-1185">Reference proteome</keyword>
<comment type="caution">
    <text evidence="1">The sequence shown here is derived from an EMBL/GenBank/DDBJ whole genome shotgun (WGS) entry which is preliminary data.</text>
</comment>
<evidence type="ECO:0000313" key="2">
    <source>
        <dbReference type="Proteomes" id="UP000034954"/>
    </source>
</evidence>
<feature type="non-terminal residue" evidence="1">
    <location>
        <position position="49"/>
    </location>
</feature>
<sequence>MNHEETRKSVVPSGGLHGIEVRPIRREERTRWDELMRQYHYLGLHSLIG</sequence>